<accession>A0A2S4ZXN1</accession>
<sequence length="252" mass="30238">MKNHKYLLYIDILGFADLVKTDYDKIRLLFKKIDELNVHRHNAFQTIVFSDTILILNKIAPRNTHEHEYLVMYACEFAQDLMFRCIDLEIQFRAILTYGDFFYEKLENIEAYHGKALVNAYYKEKDINSLGLFIDKSILQYNTIFKTTQFDKDLDFVFLTQNLERLCYFYDASNIPLDPFLIDQACEFPYLKDEVKILETLKKNIDTQIDSKIRGKYLQAYHFYQQRYKVFIDQLEKNDFDYKIVSPTAEWT</sequence>
<dbReference type="Proteomes" id="UP000236893">
    <property type="component" value="Unassembled WGS sequence"/>
</dbReference>
<protein>
    <recommendedName>
        <fullName evidence="3">Guanylate cyclase domain-containing protein</fullName>
    </recommendedName>
</protein>
<keyword evidence="2" id="KW-1185">Reference proteome</keyword>
<name>A0A2S4ZXN1_9SPHI</name>
<dbReference type="AlphaFoldDB" id="A0A2S4ZXN1"/>
<comment type="caution">
    <text evidence="1">The sequence shown here is derived from an EMBL/GenBank/DDBJ whole genome shotgun (WGS) entry which is preliminary data.</text>
</comment>
<organism evidence="1 2">
    <name type="scientific">Solitalea longa</name>
    <dbReference type="NCBI Taxonomy" id="2079460"/>
    <lineage>
        <taxon>Bacteria</taxon>
        <taxon>Pseudomonadati</taxon>
        <taxon>Bacteroidota</taxon>
        <taxon>Sphingobacteriia</taxon>
        <taxon>Sphingobacteriales</taxon>
        <taxon>Sphingobacteriaceae</taxon>
        <taxon>Solitalea</taxon>
    </lineage>
</organism>
<evidence type="ECO:0000313" key="2">
    <source>
        <dbReference type="Proteomes" id="UP000236893"/>
    </source>
</evidence>
<dbReference type="EMBL" id="PQVF01000022">
    <property type="protein sequence ID" value="POY34672.1"/>
    <property type="molecule type" value="Genomic_DNA"/>
</dbReference>
<evidence type="ECO:0000313" key="1">
    <source>
        <dbReference type="EMBL" id="POY34672.1"/>
    </source>
</evidence>
<proteinExistence type="predicted"/>
<reference evidence="1 2" key="1">
    <citation type="submission" date="2018-01" db="EMBL/GenBank/DDBJ databases">
        <authorList>
            <person name="Gaut B.S."/>
            <person name="Morton B.R."/>
            <person name="Clegg M.T."/>
            <person name="Duvall M.R."/>
        </authorList>
    </citation>
    <scope>NUCLEOTIDE SEQUENCE [LARGE SCALE GENOMIC DNA]</scope>
    <source>
        <strain evidence="1 2">HR-AV</strain>
    </source>
</reference>
<dbReference type="RefSeq" id="WP_103790783.1">
    <property type="nucleotide sequence ID" value="NZ_PQVF01000022.1"/>
</dbReference>
<gene>
    <name evidence="1" type="ORF">C3K47_19175</name>
</gene>
<dbReference type="OrthoDB" id="8235971at2"/>
<evidence type="ECO:0008006" key="3">
    <source>
        <dbReference type="Google" id="ProtNLM"/>
    </source>
</evidence>